<dbReference type="WBParaSite" id="PSU_v2.g7599.t1">
    <property type="protein sequence ID" value="PSU_v2.g7599.t1"/>
    <property type="gene ID" value="PSU_v2.g7599"/>
</dbReference>
<proteinExistence type="predicted"/>
<organism evidence="2 3">
    <name type="scientific">Panagrolaimus superbus</name>
    <dbReference type="NCBI Taxonomy" id="310955"/>
    <lineage>
        <taxon>Eukaryota</taxon>
        <taxon>Metazoa</taxon>
        <taxon>Ecdysozoa</taxon>
        <taxon>Nematoda</taxon>
        <taxon>Chromadorea</taxon>
        <taxon>Rhabditida</taxon>
        <taxon>Tylenchina</taxon>
        <taxon>Panagrolaimomorpha</taxon>
        <taxon>Panagrolaimoidea</taxon>
        <taxon>Panagrolaimidae</taxon>
        <taxon>Panagrolaimus</taxon>
    </lineage>
</organism>
<evidence type="ECO:0000256" key="1">
    <source>
        <dbReference type="SAM" id="MobiDB-lite"/>
    </source>
</evidence>
<sequence length="586" mass="67843">MMIFQSLSLHSSQTASIKELPHLNTSLSDTLSSTSSPPKQKSQIPKTSKSSRLEDADLLLYFNNSKPPKSALLIPSNYSDVRDGVEAFKELIEISDASVDEIRKNANSDLFLPEAISLSDLEKNPRNAKIYSIPKFFNPKSVLLGFGGDERITGVLPSKNIAVVKTIPLPFKSDDKNKESSSLKSFLKNIDKYLTALTVEHVSKNKEFEIVAKFLNKLNFQTFIKSSKINNFLQELIPSLYKNLQEKNCFNVDPIVFIKNNLPTTRFALLNDNINKIEHAFGIQTYYALMKLHQEFPSIFDSIASLLTKYRYNKNNKDFVLTMKKALNFKERLFQIANIYDEKTKGKKTAEECVAKAMEKLKHVLNFDKNLIVSEGNKTTQQLTDVEDIIVEDTVSKVSTLFPDMDEFYFIPRDNAFYEYLYHRKTKPFQLLSPEYFINKGRRANYLVPEVKWHISKNDVIVGYEIKDKFYPLVHRRKYFDEASKKYVFPPTAKVIDSSDPFFKQTHNAPSTKITHIIENQVTRFEEMENSFYKHFKKNAEISNEIHSIALRNTETFFPYIFRALQETFKAKMPSMNSNKRHFFEM</sequence>
<evidence type="ECO:0000313" key="3">
    <source>
        <dbReference type="WBParaSite" id="PSU_v2.g7599.t1"/>
    </source>
</evidence>
<protein>
    <submittedName>
        <fullName evidence="3">Uncharacterized protein</fullName>
    </submittedName>
</protein>
<feature type="region of interest" description="Disordered" evidence="1">
    <location>
        <begin position="26"/>
        <end position="50"/>
    </location>
</feature>
<reference evidence="3" key="1">
    <citation type="submission" date="2022-11" db="UniProtKB">
        <authorList>
            <consortium name="WormBaseParasite"/>
        </authorList>
    </citation>
    <scope>IDENTIFICATION</scope>
</reference>
<dbReference type="AlphaFoldDB" id="A0A914Z6Q6"/>
<dbReference type="Proteomes" id="UP000887577">
    <property type="component" value="Unplaced"/>
</dbReference>
<evidence type="ECO:0000313" key="2">
    <source>
        <dbReference type="Proteomes" id="UP000887577"/>
    </source>
</evidence>
<keyword evidence="2" id="KW-1185">Reference proteome</keyword>
<name>A0A914Z6Q6_9BILA</name>
<accession>A0A914Z6Q6</accession>